<reference evidence="1" key="1">
    <citation type="submission" date="2017-04" db="EMBL/GenBank/DDBJ databases">
        <title>Genome deletions in a multicellular cyanobacterial endosymbiont for morphological adaptation in marine diatoms.</title>
        <authorList>
            <person name="Wang Y."/>
            <person name="Gao H."/>
            <person name="Li R."/>
            <person name="Xu X."/>
        </authorList>
    </citation>
    <scope>NUCLEOTIDE SEQUENCE</scope>
    <source>
        <strain evidence="1">FACHB 800</strain>
    </source>
</reference>
<name>A0A975T3R4_9NOST</name>
<accession>A0A975T3R4</accession>
<protein>
    <recommendedName>
        <fullName evidence="3">DUF1036 domain-containing protein</fullName>
    </recommendedName>
</protein>
<dbReference type="Proteomes" id="UP000683511">
    <property type="component" value="Chromosome"/>
</dbReference>
<dbReference type="EMBL" id="CP021056">
    <property type="protein sequence ID" value="QXE21395.1"/>
    <property type="molecule type" value="Genomic_DNA"/>
</dbReference>
<keyword evidence="2" id="KW-1185">Reference proteome</keyword>
<dbReference type="RefSeq" id="WP_190604918.1">
    <property type="nucleotide sequence ID" value="NZ_CP021056.1"/>
</dbReference>
<dbReference type="Pfam" id="PF06282">
    <property type="entry name" value="DUF1036"/>
    <property type="match status" value="1"/>
</dbReference>
<evidence type="ECO:0008006" key="3">
    <source>
        <dbReference type="Google" id="ProtNLM"/>
    </source>
</evidence>
<organism evidence="1 2">
    <name type="scientific">Richelia sinica FACHB-800</name>
    <dbReference type="NCBI Taxonomy" id="1357546"/>
    <lineage>
        <taxon>Bacteria</taxon>
        <taxon>Bacillati</taxon>
        <taxon>Cyanobacteriota</taxon>
        <taxon>Cyanophyceae</taxon>
        <taxon>Nostocales</taxon>
        <taxon>Nostocaceae</taxon>
        <taxon>Richelia</taxon>
    </lineage>
</organism>
<dbReference type="AlphaFoldDB" id="A0A975T3R4"/>
<evidence type="ECO:0000313" key="1">
    <source>
        <dbReference type="EMBL" id="QXE21395.1"/>
    </source>
</evidence>
<dbReference type="KEGG" id="rsin:B6N60_00069"/>
<evidence type="ECO:0000313" key="2">
    <source>
        <dbReference type="Proteomes" id="UP000683511"/>
    </source>
</evidence>
<proteinExistence type="predicted"/>
<gene>
    <name evidence="1" type="ORF">B6N60_00069</name>
</gene>
<dbReference type="InterPro" id="IPR009380">
    <property type="entry name" value="DUF1036"/>
</dbReference>
<sequence length="149" mass="16934">MSFSLHKITNCLFGFTLITTSANLAFNQPAQAQLKVCNESTSTAYVAVGYGLGDDKWKSEGWWRVPKGECETVVKQALDIEDFYYIYAADEDENFVWKGSNQDHKFCVNTQEDFSLVFSGDKCSGDNTDKRNFLEIKVDNPTYTYKLTD</sequence>